<proteinExistence type="predicted"/>
<accession>A0ABP9IB53</accession>
<dbReference type="Proteomes" id="UP001500466">
    <property type="component" value="Unassembled WGS sequence"/>
</dbReference>
<keyword evidence="2" id="KW-0812">Transmembrane</keyword>
<name>A0ABP9IB53_9ACTN</name>
<reference evidence="4" key="1">
    <citation type="journal article" date="2019" name="Int. J. Syst. Evol. Microbiol.">
        <title>The Global Catalogue of Microorganisms (GCM) 10K type strain sequencing project: providing services to taxonomists for standard genome sequencing and annotation.</title>
        <authorList>
            <consortium name="The Broad Institute Genomics Platform"/>
            <consortium name="The Broad Institute Genome Sequencing Center for Infectious Disease"/>
            <person name="Wu L."/>
            <person name="Ma J."/>
        </authorList>
    </citation>
    <scope>NUCLEOTIDE SEQUENCE [LARGE SCALE GENOMIC DNA]</scope>
    <source>
        <strain evidence="4">JCM 17986</strain>
    </source>
</reference>
<keyword evidence="2" id="KW-1133">Transmembrane helix</keyword>
<feature type="transmembrane region" description="Helical" evidence="2">
    <location>
        <begin position="60"/>
        <end position="79"/>
    </location>
</feature>
<dbReference type="EMBL" id="BAABHS010000050">
    <property type="protein sequence ID" value="GAA4993755.1"/>
    <property type="molecule type" value="Genomic_DNA"/>
</dbReference>
<feature type="compositionally biased region" description="Low complexity" evidence="1">
    <location>
        <begin position="123"/>
        <end position="134"/>
    </location>
</feature>
<feature type="compositionally biased region" description="Low complexity" evidence="1">
    <location>
        <begin position="87"/>
        <end position="100"/>
    </location>
</feature>
<evidence type="ECO:0000256" key="2">
    <source>
        <dbReference type="SAM" id="Phobius"/>
    </source>
</evidence>
<keyword evidence="4" id="KW-1185">Reference proteome</keyword>
<feature type="compositionally biased region" description="Basic and acidic residues" evidence="1">
    <location>
        <begin position="24"/>
        <end position="34"/>
    </location>
</feature>
<keyword evidence="2" id="KW-0472">Membrane</keyword>
<evidence type="ECO:0000313" key="3">
    <source>
        <dbReference type="EMBL" id="GAA4993755.1"/>
    </source>
</evidence>
<evidence type="ECO:0008006" key="5">
    <source>
        <dbReference type="Google" id="ProtNLM"/>
    </source>
</evidence>
<feature type="region of interest" description="Disordered" evidence="1">
    <location>
        <begin position="1"/>
        <end position="40"/>
    </location>
</feature>
<comment type="caution">
    <text evidence="3">The sequence shown here is derived from an EMBL/GenBank/DDBJ whole genome shotgun (WGS) entry which is preliminary data.</text>
</comment>
<feature type="region of interest" description="Disordered" evidence="1">
    <location>
        <begin position="84"/>
        <end position="144"/>
    </location>
</feature>
<dbReference type="RefSeq" id="WP_345680618.1">
    <property type="nucleotide sequence ID" value="NZ_BAABHS010000050.1"/>
</dbReference>
<evidence type="ECO:0000256" key="1">
    <source>
        <dbReference type="SAM" id="MobiDB-lite"/>
    </source>
</evidence>
<protein>
    <recommendedName>
        <fullName evidence="5">DUF4232 domain-containing protein</fullName>
    </recommendedName>
</protein>
<gene>
    <name evidence="3" type="ORF">GCM10023205_78060</name>
</gene>
<sequence length="345" mass="34391">MTAMNEGPGRPGGSSGELPDGLSEEVRRRLHDAVADIQPAPGALERLRVAVPARRRRRRAAGATALATVAVLAIATPVVRTAVLTDQTSQKSAKTSSQSSAGGGQNDQGENDDDQGSRGTDGSSGVAGSNGNGAKPRTSGGPQATATTTVVVAPVLPTATATATASPTATVTSTLPTGVQACEVKDLEQGSGTTLAAPGSDGIAYGVLEVRNVSRRDCSVSGAGIVLVAAAPGNPPVQVQVKFHEAGDLAARLPSVTAPTAPLTVRAGAAYEFQFAWLPTRGTGANGSCTPGDGQAGPPPPIPSLAYMLADGGVKMAEVPLTPACGGVVYRTEVYPVGAFPRAAG</sequence>
<evidence type="ECO:0000313" key="4">
    <source>
        <dbReference type="Proteomes" id="UP001500466"/>
    </source>
</evidence>
<organism evidence="3 4">
    <name type="scientific">Yinghuangia aomiensis</name>
    <dbReference type="NCBI Taxonomy" id="676205"/>
    <lineage>
        <taxon>Bacteria</taxon>
        <taxon>Bacillati</taxon>
        <taxon>Actinomycetota</taxon>
        <taxon>Actinomycetes</taxon>
        <taxon>Kitasatosporales</taxon>
        <taxon>Streptomycetaceae</taxon>
        <taxon>Yinghuangia</taxon>
    </lineage>
</organism>